<reference evidence="1" key="3">
    <citation type="submission" date="2025-08" db="UniProtKB">
        <authorList>
            <consortium name="Ensembl"/>
        </authorList>
    </citation>
    <scope>IDENTIFICATION</scope>
</reference>
<dbReference type="Ensembl" id="ENSAMXT00000040768.1">
    <property type="protein sequence ID" value="ENSAMXP00000030427.1"/>
    <property type="gene ID" value="ENSAMXG00000032205.1"/>
</dbReference>
<reference evidence="2" key="2">
    <citation type="journal article" date="2014" name="Nat. Commun.">
        <title>The cavefish genome reveals candidate genes for eye loss.</title>
        <authorList>
            <person name="McGaugh S.E."/>
            <person name="Gross J.B."/>
            <person name="Aken B."/>
            <person name="Blin M."/>
            <person name="Borowsky R."/>
            <person name="Chalopin D."/>
            <person name="Hinaux H."/>
            <person name="Jeffery W.R."/>
            <person name="Keene A."/>
            <person name="Ma L."/>
            <person name="Minx P."/>
            <person name="Murphy D."/>
            <person name="O'Quin K.E."/>
            <person name="Retaux S."/>
            <person name="Rohner N."/>
            <person name="Searle S.M."/>
            <person name="Stahl B.A."/>
            <person name="Tabin C."/>
            <person name="Volff J.N."/>
            <person name="Yoshizawa M."/>
            <person name="Warren W.C."/>
        </authorList>
    </citation>
    <scope>NUCLEOTIDE SEQUENCE [LARGE SCALE GENOMIC DNA]</scope>
    <source>
        <strain evidence="2">female</strain>
    </source>
</reference>
<evidence type="ECO:0000313" key="1">
    <source>
        <dbReference type="Ensembl" id="ENSAMXP00000030427.1"/>
    </source>
</evidence>
<evidence type="ECO:0008006" key="3">
    <source>
        <dbReference type="Google" id="ProtNLM"/>
    </source>
</evidence>
<organism evidence="1 2">
    <name type="scientific">Astyanax mexicanus</name>
    <name type="common">Blind cave fish</name>
    <name type="synonym">Astyanax fasciatus mexicanus</name>
    <dbReference type="NCBI Taxonomy" id="7994"/>
    <lineage>
        <taxon>Eukaryota</taxon>
        <taxon>Metazoa</taxon>
        <taxon>Chordata</taxon>
        <taxon>Craniata</taxon>
        <taxon>Vertebrata</taxon>
        <taxon>Euteleostomi</taxon>
        <taxon>Actinopterygii</taxon>
        <taxon>Neopterygii</taxon>
        <taxon>Teleostei</taxon>
        <taxon>Ostariophysi</taxon>
        <taxon>Characiformes</taxon>
        <taxon>Characoidei</taxon>
        <taxon>Acestrorhamphidae</taxon>
        <taxon>Acestrorhamphinae</taxon>
        <taxon>Astyanax</taxon>
    </lineage>
</organism>
<evidence type="ECO:0000313" key="2">
    <source>
        <dbReference type="Proteomes" id="UP000018467"/>
    </source>
</evidence>
<dbReference type="InParanoid" id="A0A3B1IKL0"/>
<dbReference type="InterPro" id="IPR012337">
    <property type="entry name" value="RNaseH-like_sf"/>
</dbReference>
<dbReference type="Proteomes" id="UP000018467">
    <property type="component" value="Unassembled WGS sequence"/>
</dbReference>
<proteinExistence type="predicted"/>
<dbReference type="AlphaFoldDB" id="A0A3B1IKL0"/>
<dbReference type="SUPFAM" id="SSF53098">
    <property type="entry name" value="Ribonuclease H-like"/>
    <property type="match status" value="1"/>
</dbReference>
<name>A0A3B1IKL0_ASTMX</name>
<reference evidence="2" key="1">
    <citation type="submission" date="2013-03" db="EMBL/GenBank/DDBJ databases">
        <authorList>
            <person name="Jeffery W."/>
            <person name="Warren W."/>
            <person name="Wilson R.K."/>
        </authorList>
    </citation>
    <scope>NUCLEOTIDE SEQUENCE</scope>
    <source>
        <strain evidence="2">female</strain>
    </source>
</reference>
<accession>A0A3B1IKL0</accession>
<keyword evidence="2" id="KW-1185">Reference proteome</keyword>
<sequence length="433" mass="48596">DSSGKTVKGKNVHVEFIICPLTKNLSTSCVCLGSQTELNGLIEAYTVENMLPILTVESDSFRALTGKIPRKVGAAHNKSYLGVTAHWTHPANLQQKKPYGISQLRRMTLWMRKYKVTFVDDVLQSRVDEDDDVINLPPHYRCASHTEPWILSRQEKAVYRSATAKCTALWNKASRSTVAAETVEDVVAKKMIMPCMDLNNISSMFGSKAITEKEHQLLKEYCIAMKPRTVALDILQQEDNCYPGTLLPTLETLMMKTLKLKSGLQILVDLPEAIVEAIKARFTEVLNSDSALLAAVILPRFKLLCVRNEDQQKGTSTTTPTCTNSTVEDAFFSTDDEDNTSATVESQVADHLKSGAEGMDSLHGFPLIKRIYLKYNATTSSSTPVERLFILGKLVFTPKKNRLSDLKFEGHLRWYSKFMRAIYVRKSVFKGHF</sequence>
<dbReference type="PANTHER" id="PTHR47501">
    <property type="entry name" value="TRANSPOSASE-RELATED"/>
    <property type="match status" value="1"/>
</dbReference>
<protein>
    <recommendedName>
        <fullName evidence="3">HAT C-terminal dimerisation domain-containing protein</fullName>
    </recommendedName>
</protein>
<dbReference type="PANTHER" id="PTHR47501:SF7">
    <property type="entry name" value="TRANSPOSASE"/>
    <property type="match status" value="1"/>
</dbReference>
<dbReference type="GeneTree" id="ENSGT00530000064692"/>
<reference evidence="1" key="4">
    <citation type="submission" date="2025-09" db="UniProtKB">
        <authorList>
            <consortium name="Ensembl"/>
        </authorList>
    </citation>
    <scope>IDENTIFICATION</scope>
</reference>